<dbReference type="InterPro" id="IPR058266">
    <property type="entry name" value="DUF7960"/>
</dbReference>
<dbReference type="EMBL" id="FNIA01000008">
    <property type="protein sequence ID" value="SDM83113.1"/>
    <property type="molecule type" value="Genomic_DNA"/>
</dbReference>
<evidence type="ECO:0000256" key="1">
    <source>
        <dbReference type="SAM" id="MobiDB-lite"/>
    </source>
</evidence>
<feature type="compositionally biased region" description="Basic and acidic residues" evidence="1">
    <location>
        <begin position="95"/>
        <end position="109"/>
    </location>
</feature>
<gene>
    <name evidence="3" type="ORF">SAMN05192554_10838</name>
</gene>
<name>A0A1G9WFR8_9EURY</name>
<feature type="region of interest" description="Disordered" evidence="1">
    <location>
        <begin position="95"/>
        <end position="123"/>
    </location>
</feature>
<feature type="domain" description="DUF7960" evidence="2">
    <location>
        <begin position="1"/>
        <end position="137"/>
    </location>
</feature>
<dbReference type="Proteomes" id="UP000199370">
    <property type="component" value="Unassembled WGS sequence"/>
</dbReference>
<organism evidence="3 4">
    <name type="scientific">Haloarchaeobius iranensis</name>
    <dbReference type="NCBI Taxonomy" id="996166"/>
    <lineage>
        <taxon>Archaea</taxon>
        <taxon>Methanobacteriati</taxon>
        <taxon>Methanobacteriota</taxon>
        <taxon>Stenosarchaea group</taxon>
        <taxon>Halobacteria</taxon>
        <taxon>Halobacteriales</taxon>
        <taxon>Halorubellaceae</taxon>
        <taxon>Haloarchaeobius</taxon>
    </lineage>
</organism>
<dbReference type="RefSeq" id="WP_089732879.1">
    <property type="nucleotide sequence ID" value="NZ_FNIA01000008.1"/>
</dbReference>
<dbReference type="OrthoDB" id="159011at2157"/>
<accession>A0A1G9WFR8</accession>
<sequence length="138" mass="15482">MYTGKTEQPCCLCDDPETAVRLDLPPRAVPEMKHSGAIAWQDIVGEVSIHFCANDWELVRELVLDMGMSPLSRCNVARASFDLREDFEALLNDVRDEPDHGPVERRMLEESEATLSADDAEDPARVQARLVQWTLAEG</sequence>
<dbReference type="Pfam" id="PF25901">
    <property type="entry name" value="DUF7960"/>
    <property type="match status" value="1"/>
</dbReference>
<protein>
    <recommendedName>
        <fullName evidence="2">DUF7960 domain-containing protein</fullName>
    </recommendedName>
</protein>
<keyword evidence="4" id="KW-1185">Reference proteome</keyword>
<reference evidence="3 4" key="1">
    <citation type="submission" date="2016-10" db="EMBL/GenBank/DDBJ databases">
        <authorList>
            <person name="de Groot N.N."/>
        </authorList>
    </citation>
    <scope>NUCLEOTIDE SEQUENCE [LARGE SCALE GENOMIC DNA]</scope>
    <source>
        <strain evidence="4">EB21,IBRC-M 10013,KCTC 4048</strain>
    </source>
</reference>
<dbReference type="STRING" id="996166.SAMN05192554_10838"/>
<evidence type="ECO:0000313" key="4">
    <source>
        <dbReference type="Proteomes" id="UP000199370"/>
    </source>
</evidence>
<evidence type="ECO:0000313" key="3">
    <source>
        <dbReference type="EMBL" id="SDM83113.1"/>
    </source>
</evidence>
<dbReference type="AlphaFoldDB" id="A0A1G9WFR8"/>
<proteinExistence type="predicted"/>
<evidence type="ECO:0000259" key="2">
    <source>
        <dbReference type="Pfam" id="PF25901"/>
    </source>
</evidence>